<dbReference type="EMBL" id="OX465079">
    <property type="protein sequence ID" value="CAI9274789.1"/>
    <property type="molecule type" value="Genomic_DNA"/>
</dbReference>
<protein>
    <submittedName>
        <fullName evidence="1">Uncharacterized protein</fullName>
    </submittedName>
</protein>
<proteinExistence type="predicted"/>
<reference evidence="1" key="1">
    <citation type="submission" date="2023-04" db="EMBL/GenBank/DDBJ databases">
        <authorList>
            <person name="Vijverberg K."/>
            <person name="Xiong W."/>
            <person name="Schranz E."/>
        </authorList>
    </citation>
    <scope>NUCLEOTIDE SEQUENCE</scope>
</reference>
<evidence type="ECO:0000313" key="2">
    <source>
        <dbReference type="Proteomes" id="UP001177003"/>
    </source>
</evidence>
<name>A0AA35YIZ3_LACSI</name>
<gene>
    <name evidence="1" type="ORF">LSALG_LOCUS14846</name>
</gene>
<sequence>MASLPSILPSAAEYRHLEATYGLSSVEGMEYPSPGSCISSPLCVQMLTPNSLNKVVAFKMICRANNYLPDYFVFKYFFRFCVTRDKYTFSVRRGGHALVPDGRTPKNWQGKWLWVNQELFGSGRYRATAFADTIPKLFPHNQGIADFLKGIQKAAAGVGFEGVGACLPADGPIVM</sequence>
<evidence type="ECO:0000313" key="1">
    <source>
        <dbReference type="EMBL" id="CAI9274789.1"/>
    </source>
</evidence>
<dbReference type="Proteomes" id="UP001177003">
    <property type="component" value="Chromosome 3"/>
</dbReference>
<organism evidence="1 2">
    <name type="scientific">Lactuca saligna</name>
    <name type="common">Willowleaf lettuce</name>
    <dbReference type="NCBI Taxonomy" id="75948"/>
    <lineage>
        <taxon>Eukaryota</taxon>
        <taxon>Viridiplantae</taxon>
        <taxon>Streptophyta</taxon>
        <taxon>Embryophyta</taxon>
        <taxon>Tracheophyta</taxon>
        <taxon>Spermatophyta</taxon>
        <taxon>Magnoliopsida</taxon>
        <taxon>eudicotyledons</taxon>
        <taxon>Gunneridae</taxon>
        <taxon>Pentapetalae</taxon>
        <taxon>asterids</taxon>
        <taxon>campanulids</taxon>
        <taxon>Asterales</taxon>
        <taxon>Asteraceae</taxon>
        <taxon>Cichorioideae</taxon>
        <taxon>Cichorieae</taxon>
        <taxon>Lactucinae</taxon>
        <taxon>Lactuca</taxon>
    </lineage>
</organism>
<dbReference type="AlphaFoldDB" id="A0AA35YIZ3"/>
<keyword evidence="2" id="KW-1185">Reference proteome</keyword>
<accession>A0AA35YIZ3</accession>